<evidence type="ECO:0000256" key="1">
    <source>
        <dbReference type="ARBA" id="ARBA00004141"/>
    </source>
</evidence>
<dbReference type="SMART" id="SM00846">
    <property type="entry name" value="Gp_dh_N"/>
    <property type="match status" value="1"/>
</dbReference>
<proteinExistence type="inferred from homology"/>
<evidence type="ECO:0000256" key="8">
    <source>
        <dbReference type="ARBA" id="ARBA00022840"/>
    </source>
</evidence>
<feature type="transmembrane region" description="Helical" evidence="17">
    <location>
        <begin position="268"/>
        <end position="289"/>
    </location>
</feature>
<dbReference type="NCBIfam" id="TIGR01534">
    <property type="entry name" value="GAPDH-I"/>
    <property type="match status" value="1"/>
</dbReference>
<dbReference type="FunFam" id="1.20.1560.10:FF:000002">
    <property type="entry name" value="ABC transporter C family member 5"/>
    <property type="match status" value="1"/>
</dbReference>
<evidence type="ECO:0000256" key="9">
    <source>
        <dbReference type="ARBA" id="ARBA00022967"/>
    </source>
</evidence>
<keyword evidence="10 17" id="KW-1133">Transmembrane helix</keyword>
<dbReference type="Pfam" id="PF00664">
    <property type="entry name" value="ABC_membrane"/>
    <property type="match status" value="2"/>
</dbReference>
<keyword evidence="12" id="KW-0520">NAD</keyword>
<dbReference type="GO" id="GO:0006096">
    <property type="term" value="P:glycolytic process"/>
    <property type="evidence" value="ECO:0007669"/>
    <property type="project" value="UniProtKB-KW"/>
</dbReference>
<keyword evidence="14" id="KW-0324">Glycolysis</keyword>
<dbReference type="CDD" id="cd05214">
    <property type="entry name" value="GAPDH_I_N"/>
    <property type="match status" value="1"/>
</dbReference>
<feature type="domain" description="ABC transmembrane type-1" evidence="19">
    <location>
        <begin position="277"/>
        <end position="554"/>
    </location>
</feature>
<dbReference type="InterPro" id="IPR003439">
    <property type="entry name" value="ABC_transporter-like_ATP-bd"/>
</dbReference>
<keyword evidence="13 17" id="KW-0472">Membrane</keyword>
<dbReference type="InterPro" id="IPR006424">
    <property type="entry name" value="Glyceraldehyde-3-P_DH_1"/>
</dbReference>
<evidence type="ECO:0000259" key="19">
    <source>
        <dbReference type="PROSITE" id="PS50929"/>
    </source>
</evidence>
<evidence type="ECO:0000256" key="3">
    <source>
        <dbReference type="ARBA" id="ARBA00009726"/>
    </source>
</evidence>
<dbReference type="PROSITE" id="PS50929">
    <property type="entry name" value="ABC_TM1F"/>
    <property type="match status" value="2"/>
</dbReference>
<comment type="subcellular location">
    <subcellularLocation>
        <location evidence="1">Membrane</location>
        <topology evidence="1">Multi-pass membrane protein</topology>
    </subcellularLocation>
</comment>
<dbReference type="Gene3D" id="3.40.50.300">
    <property type="entry name" value="P-loop containing nucleotide triphosphate hydrolases"/>
    <property type="match status" value="3"/>
</dbReference>
<evidence type="ECO:0000256" key="2">
    <source>
        <dbReference type="ARBA" id="ARBA00007406"/>
    </source>
</evidence>
<dbReference type="Pfam" id="PF00005">
    <property type="entry name" value="ABC_tran"/>
    <property type="match status" value="1"/>
</dbReference>
<comment type="catalytic activity">
    <reaction evidence="15">
        <text>ATP + H2O + xenobioticSide 1 = ADP + phosphate + xenobioticSide 2.</text>
        <dbReference type="EC" id="7.6.2.2"/>
    </reaction>
</comment>
<organism evidence="20 21">
    <name type="scientific">Tripterygium wilfordii</name>
    <name type="common">Thunder God vine</name>
    <dbReference type="NCBI Taxonomy" id="458696"/>
    <lineage>
        <taxon>Eukaryota</taxon>
        <taxon>Viridiplantae</taxon>
        <taxon>Streptophyta</taxon>
        <taxon>Embryophyta</taxon>
        <taxon>Tracheophyta</taxon>
        <taxon>Spermatophyta</taxon>
        <taxon>Magnoliopsida</taxon>
        <taxon>eudicotyledons</taxon>
        <taxon>Gunneridae</taxon>
        <taxon>Pentapetalae</taxon>
        <taxon>rosids</taxon>
        <taxon>fabids</taxon>
        <taxon>Celastrales</taxon>
        <taxon>Celastraceae</taxon>
        <taxon>Tripterygium</taxon>
    </lineage>
</organism>
<feature type="transmembrane region" description="Helical" evidence="17">
    <location>
        <begin position="6"/>
        <end position="29"/>
    </location>
</feature>
<dbReference type="CDD" id="cd18579">
    <property type="entry name" value="ABC_6TM_ABCC_D1"/>
    <property type="match status" value="1"/>
</dbReference>
<feature type="domain" description="ABC transporter" evidence="18">
    <location>
        <begin position="1106"/>
        <end position="1338"/>
    </location>
</feature>
<gene>
    <name evidence="20" type="ORF">HS088_TW22G00368</name>
</gene>
<keyword evidence="9" id="KW-1278">Translocase</keyword>
<dbReference type="PANTHER" id="PTHR24223">
    <property type="entry name" value="ATP-BINDING CASSETTE SUB-FAMILY C"/>
    <property type="match status" value="1"/>
</dbReference>
<dbReference type="InterPro" id="IPR003593">
    <property type="entry name" value="AAA+_ATPase"/>
</dbReference>
<dbReference type="InterPro" id="IPR020831">
    <property type="entry name" value="GlycerAld/Erythrose_P_DH"/>
</dbReference>
<dbReference type="CDD" id="cd03244">
    <property type="entry name" value="ABCC_MRP_domain2"/>
    <property type="match status" value="1"/>
</dbReference>
<dbReference type="CDD" id="cd18126">
    <property type="entry name" value="GAPDH_I_C"/>
    <property type="match status" value="1"/>
</dbReference>
<feature type="domain" description="ABC transmembrane type-1" evidence="19">
    <location>
        <begin position="791"/>
        <end position="1067"/>
    </location>
</feature>
<evidence type="ECO:0000256" key="17">
    <source>
        <dbReference type="SAM" id="Phobius"/>
    </source>
</evidence>
<dbReference type="InterPro" id="IPR050173">
    <property type="entry name" value="ABC_transporter_C-like"/>
</dbReference>
<feature type="transmembrane region" description="Helical" evidence="17">
    <location>
        <begin position="309"/>
        <end position="326"/>
    </location>
</feature>
<dbReference type="InParanoid" id="A0A7J7BYI9"/>
<keyword evidence="11" id="KW-0560">Oxidoreductase</keyword>
<feature type="transmembrane region" description="Helical" evidence="17">
    <location>
        <begin position="897"/>
        <end position="918"/>
    </location>
</feature>
<dbReference type="GO" id="GO:0005524">
    <property type="term" value="F:ATP binding"/>
    <property type="evidence" value="ECO:0007669"/>
    <property type="project" value="UniProtKB-KW"/>
</dbReference>
<dbReference type="GO" id="GO:0016020">
    <property type="term" value="C:membrane"/>
    <property type="evidence" value="ECO:0007669"/>
    <property type="project" value="UniProtKB-SubCell"/>
</dbReference>
<dbReference type="InterPro" id="IPR036640">
    <property type="entry name" value="ABC1_TM_sf"/>
</dbReference>
<dbReference type="SUPFAM" id="SSF52540">
    <property type="entry name" value="P-loop containing nucleoside triphosphate hydrolases"/>
    <property type="match status" value="2"/>
</dbReference>
<dbReference type="SMART" id="SM00382">
    <property type="entry name" value="AAA"/>
    <property type="match status" value="2"/>
</dbReference>
<keyword evidence="21" id="KW-1185">Reference proteome</keyword>
<evidence type="ECO:0000256" key="12">
    <source>
        <dbReference type="ARBA" id="ARBA00023027"/>
    </source>
</evidence>
<dbReference type="Gene3D" id="3.40.50.720">
    <property type="entry name" value="NAD(P)-binding Rossmann-like Domain"/>
    <property type="match status" value="1"/>
</dbReference>
<sequence>MDISNGVSIDIINLAFGFLFLAWVLIEVFRSRRDRGENQLNGTSREMSVFTKITPLSNLILSILYMGFGLYEYWDVRIISWKSLSLAITWILAAGVAFCSQRRSLREGRGWPVVIVLWWLFSFIFETLSVSFYIITYFRFTEWPNPLPKPSIPDFVSLLLLILLCFNAATTICCCIKLNDLEHPLLQKESGKYVEKGDSFTKAGLWSKLSFRWLNPLFDSGRTQKLELVNVPLVPQSEAAEHASLLLEESLRKRKIEASSLSKAIASAIWKSLAVNAIFAGVNTISSYVGPVLITKFVNFLSSEHEDSTNYYGLILAFVFLLSKTVESLTQRQWYFGAHRIGVRVRAALMVLVFKKSLSTKFASTSNGKITNLINVDVERIGDFFSYIHGVWLLPVQIFLALVILYWNLGLLPAVAALSSTILVMVSNTPLARMQEKFHLKIMEAKDSRVKATSETLKSMRVLKLHSWESTFSDKIFQLRGTESNWLKKYLYTCSAVAFLFWASPTLVSVITFGVCILLETPLSPSTVLSALATFRILQEPIYNLPELISMIAQTKVSIDRIEEFITEDDQKWLTPHQTSRASNIAIEIEKGEYAWDASDPALRKPTIKITGRMKILKGDKVAICGTVGSGKSSLLCSILGEIPCISGAGIKKCMMQLLSRKTVVYATHQLEFLDAADLVLVMKDGMIVQSGKYADLIADSKGELVRQMTAHRNSLKQVNQAHVVITSTSEPCQVNENEVMEENIGESVDNCNPCGISGRTQEEASETGRVKWSIYSTFVTSAYKGALVPVILICQVLFQGLQMGSNYWIAWATEEERMVSREKLIGVFILLSGGSSIFILGRAVFLATIAVETAQNMFRGMTESIFRAPISFFDATPTSRILNRSSADQSIVDTDIPYRLAGLVFALIQLFSVIILMSQIAWHVFLLFLAILGISAWYQAYYITTARELARMVGIRKAPILHHFSESIAGATTIRCFNQEDRFLVKIFSLIDDYSRVVFHNSGTMEWLCVRINFLFNLVVFIVLIILVSLPKSAIDPSLAGLAATYGLNLNVLQAWVIWNLCNVENKMISVERILQFTNIPSEAPLVIANCRPNPEWPMEGKIELRELHVQYSPTLPMVLRGISCIFPGKKKIGVVGRTGSGKSTLIQALFRVVEPSRGQIVIDGLDISKIGLQDLRSALGIIPQDPTLFQGTMRHNLDPLQQHSDQEIWEVLNKCRLAEIVRKDARLLDAPVEEDGENWSIGQRQLVCLARMLLKPRRILVLDEATASIDTATDNVIQQAIRKQTSRCTVITVAHRIPTVIDNDLVLVLDEGKVVEYNSPLQLLDDSSSSFSKLVAEFLRRTGFDLANLAGLNVIWFGAASDKKINIGINGFGRIGRLVARVALQRDDVELVAVNDPFISTDYMTYMFKYDSVHGLWNKHELKVKDEKTLLFGDKPVTVFGIRNPEDIPWGQTGADFVVESTGVFTDKDKAAAHLKGGAKKVVISAPSKDAPMFVVGVNEKEYKPELDIVSNASCTTNCLAPLAKVINDKFGIVEGLMTTVHSMTATQKTVDGPSMKDWRGGRAASFNIIPSSTGAAKAVGKVLPELNGKLTGMAFRVPTVDVSVVDLTVRLQKEATYEDIKAAIKAESEGNLKGILGYTEDDVVSSDFIGDSRSSIFDAKAGIALSKNFVKLVSWYDNEWGYR</sequence>
<comment type="caution">
    <text evidence="20">The sequence shown here is derived from an EMBL/GenBank/DDBJ whole genome shotgun (WGS) entry which is preliminary data.</text>
</comment>
<keyword evidence="6" id="KW-0677">Repeat</keyword>
<evidence type="ECO:0000256" key="14">
    <source>
        <dbReference type="ARBA" id="ARBA00023152"/>
    </source>
</evidence>
<evidence type="ECO:0000256" key="4">
    <source>
        <dbReference type="ARBA" id="ARBA00022448"/>
    </source>
</evidence>
<dbReference type="PROSITE" id="PS50893">
    <property type="entry name" value="ABC_TRANSPORTER_2"/>
    <property type="match status" value="1"/>
</dbReference>
<feature type="transmembrane region" description="Helical" evidence="17">
    <location>
        <begin position="925"/>
        <end position="944"/>
    </location>
</feature>
<keyword evidence="4" id="KW-0813">Transport</keyword>
<dbReference type="PANTHER" id="PTHR24223:SF222">
    <property type="entry name" value="OS01G0902100 PROTEIN"/>
    <property type="match status" value="1"/>
</dbReference>
<dbReference type="GO" id="GO:0050661">
    <property type="term" value="F:NADP binding"/>
    <property type="evidence" value="ECO:0007669"/>
    <property type="project" value="InterPro"/>
</dbReference>
<feature type="transmembrane region" description="Helical" evidence="17">
    <location>
        <begin position="49"/>
        <end position="68"/>
    </location>
</feature>
<reference evidence="20 21" key="1">
    <citation type="journal article" date="2020" name="Nat. Commun.">
        <title>Genome of Tripterygium wilfordii and identification of cytochrome P450 involved in triptolide biosynthesis.</title>
        <authorList>
            <person name="Tu L."/>
            <person name="Su P."/>
            <person name="Zhang Z."/>
            <person name="Gao L."/>
            <person name="Wang J."/>
            <person name="Hu T."/>
            <person name="Zhou J."/>
            <person name="Zhang Y."/>
            <person name="Zhao Y."/>
            <person name="Liu Y."/>
            <person name="Song Y."/>
            <person name="Tong Y."/>
            <person name="Lu Y."/>
            <person name="Yang J."/>
            <person name="Xu C."/>
            <person name="Jia M."/>
            <person name="Peters R.J."/>
            <person name="Huang L."/>
            <person name="Gao W."/>
        </authorList>
    </citation>
    <scope>NUCLEOTIDE SEQUENCE [LARGE SCALE GENOMIC DNA]</scope>
    <source>
        <strain evidence="21">cv. XIE 37</strain>
        <tissue evidence="20">Leaf</tissue>
    </source>
</reference>
<dbReference type="InterPro" id="IPR036291">
    <property type="entry name" value="NAD(P)-bd_dom_sf"/>
</dbReference>
<evidence type="ECO:0000256" key="16">
    <source>
        <dbReference type="RuleBase" id="RU000397"/>
    </source>
</evidence>
<dbReference type="PRINTS" id="PR00078">
    <property type="entry name" value="G3PDHDRGNASE"/>
</dbReference>
<evidence type="ECO:0000313" key="21">
    <source>
        <dbReference type="Proteomes" id="UP000593562"/>
    </source>
</evidence>
<evidence type="ECO:0000256" key="13">
    <source>
        <dbReference type="ARBA" id="ARBA00023136"/>
    </source>
</evidence>
<dbReference type="InterPro" id="IPR020830">
    <property type="entry name" value="GlycerAld_3-P_DH_AS"/>
</dbReference>
<dbReference type="PROSITE" id="PS00071">
    <property type="entry name" value="GAPDH"/>
    <property type="match status" value="1"/>
</dbReference>
<evidence type="ECO:0000259" key="18">
    <source>
        <dbReference type="PROSITE" id="PS50893"/>
    </source>
</evidence>
<accession>A0A7J7BYI9</accession>
<dbReference type="InterPro" id="IPR011527">
    <property type="entry name" value="ABC1_TM_dom"/>
</dbReference>
<dbReference type="EMBL" id="JAAARO010000022">
    <property type="protein sequence ID" value="KAF5726687.1"/>
    <property type="molecule type" value="Genomic_DNA"/>
</dbReference>
<dbReference type="GO" id="GO:0016887">
    <property type="term" value="F:ATP hydrolysis activity"/>
    <property type="evidence" value="ECO:0007669"/>
    <property type="project" value="InterPro"/>
</dbReference>
<dbReference type="InterPro" id="IPR020829">
    <property type="entry name" value="GlycerAld_3-P_DH_cat"/>
</dbReference>
<feature type="transmembrane region" description="Helical" evidence="17">
    <location>
        <begin position="111"/>
        <end position="135"/>
    </location>
</feature>
<dbReference type="FunFam" id="1.20.1560.10:FF:000003">
    <property type="entry name" value="ABC transporter C family member 10"/>
    <property type="match status" value="1"/>
</dbReference>
<evidence type="ECO:0000313" key="20">
    <source>
        <dbReference type="EMBL" id="KAF5726687.1"/>
    </source>
</evidence>
<dbReference type="Pfam" id="PF02800">
    <property type="entry name" value="Gp_dh_C"/>
    <property type="match status" value="1"/>
</dbReference>
<evidence type="ECO:0000256" key="7">
    <source>
        <dbReference type="ARBA" id="ARBA00022741"/>
    </source>
</evidence>
<feature type="transmembrane region" description="Helical" evidence="17">
    <location>
        <begin position="825"/>
        <end position="852"/>
    </location>
</feature>
<dbReference type="InterPro" id="IPR044746">
    <property type="entry name" value="ABCC_6TM_D1"/>
</dbReference>
<dbReference type="GO" id="GO:0008559">
    <property type="term" value="F:ABC-type xenobiotic transporter activity"/>
    <property type="evidence" value="ECO:0007669"/>
    <property type="project" value="UniProtKB-EC"/>
</dbReference>
<dbReference type="FunFam" id="3.40.50.300:FF:000169">
    <property type="entry name" value="ABC transporter C family member 3"/>
    <property type="match status" value="1"/>
</dbReference>
<dbReference type="GO" id="GO:0051287">
    <property type="term" value="F:NAD binding"/>
    <property type="evidence" value="ECO:0007669"/>
    <property type="project" value="InterPro"/>
</dbReference>
<dbReference type="GO" id="GO:0006006">
    <property type="term" value="P:glucose metabolic process"/>
    <property type="evidence" value="ECO:0007669"/>
    <property type="project" value="InterPro"/>
</dbReference>
<dbReference type="SUPFAM" id="SSF55347">
    <property type="entry name" value="Glyceraldehyde-3-phosphate dehydrogenase-like, C-terminal domain"/>
    <property type="match status" value="1"/>
</dbReference>
<feature type="transmembrane region" description="Helical" evidence="17">
    <location>
        <begin position="155"/>
        <end position="178"/>
    </location>
</feature>
<feature type="transmembrane region" description="Helical" evidence="17">
    <location>
        <begin position="490"/>
        <end position="515"/>
    </location>
</feature>
<protein>
    <submittedName>
        <fullName evidence="20">ABC transporter C family member 3</fullName>
    </submittedName>
</protein>
<dbReference type="InterPro" id="IPR027417">
    <property type="entry name" value="P-loop_NTPase"/>
</dbReference>
<dbReference type="InterPro" id="IPR020828">
    <property type="entry name" value="GlycerAld_3-P_DH_NAD(P)-bd"/>
</dbReference>
<comment type="similarity">
    <text evidence="2 16">Belongs to the glyceraldehyde-3-phosphate dehydrogenase family.</text>
</comment>
<evidence type="ECO:0000256" key="6">
    <source>
        <dbReference type="ARBA" id="ARBA00022737"/>
    </source>
</evidence>
<dbReference type="Proteomes" id="UP000593562">
    <property type="component" value="Unassembled WGS sequence"/>
</dbReference>
<feature type="transmembrane region" description="Helical" evidence="17">
    <location>
        <begin position="80"/>
        <end position="99"/>
    </location>
</feature>
<dbReference type="FunFam" id="3.30.360.10:FF:000001">
    <property type="entry name" value="Glyceraldehyde-3-phosphate dehydrogenase"/>
    <property type="match status" value="1"/>
</dbReference>
<dbReference type="FunFam" id="3.40.50.720:FF:000020">
    <property type="entry name" value="Glyceraldehyde-3-phosphate dehydrogenase"/>
    <property type="match status" value="1"/>
</dbReference>
<keyword evidence="8" id="KW-0067">ATP-binding</keyword>
<dbReference type="Gene3D" id="3.30.360.10">
    <property type="entry name" value="Dihydrodipicolinate Reductase, domain 2"/>
    <property type="match status" value="1"/>
</dbReference>
<feature type="transmembrane region" description="Helical" evidence="17">
    <location>
        <begin position="384"/>
        <end position="405"/>
    </location>
</feature>
<dbReference type="SUPFAM" id="SSF51735">
    <property type="entry name" value="NAD(P)-binding Rossmann-fold domains"/>
    <property type="match status" value="1"/>
</dbReference>
<keyword evidence="7" id="KW-0547">Nucleotide-binding</keyword>
<evidence type="ECO:0000256" key="15">
    <source>
        <dbReference type="ARBA" id="ARBA00034018"/>
    </source>
</evidence>
<name>A0A7J7BYI9_TRIWF</name>
<feature type="transmembrane region" description="Helical" evidence="17">
    <location>
        <begin position="411"/>
        <end position="431"/>
    </location>
</feature>
<comment type="similarity">
    <text evidence="3">Belongs to the ABC transporter superfamily. ABCC family. Conjugate transporter (TC 3.A.1.208) subfamily.</text>
</comment>
<evidence type="ECO:0000256" key="5">
    <source>
        <dbReference type="ARBA" id="ARBA00022692"/>
    </source>
</evidence>
<dbReference type="CDD" id="cd18580">
    <property type="entry name" value="ABC_6TM_ABCC_D2"/>
    <property type="match status" value="1"/>
</dbReference>
<evidence type="ECO:0000256" key="11">
    <source>
        <dbReference type="ARBA" id="ARBA00023002"/>
    </source>
</evidence>
<dbReference type="SUPFAM" id="SSF90123">
    <property type="entry name" value="ABC transporter transmembrane region"/>
    <property type="match status" value="2"/>
</dbReference>
<feature type="transmembrane region" description="Helical" evidence="17">
    <location>
        <begin position="1013"/>
        <end position="1031"/>
    </location>
</feature>
<keyword evidence="5 17" id="KW-0812">Transmembrane</keyword>
<dbReference type="GO" id="GO:0004365">
    <property type="term" value="F:glyceraldehyde-3-phosphate dehydrogenase (NAD+) (phosphorylating) activity"/>
    <property type="evidence" value="ECO:0007669"/>
    <property type="project" value="UniProtKB-ARBA"/>
</dbReference>
<dbReference type="Pfam" id="PF00044">
    <property type="entry name" value="Gp_dh_N"/>
    <property type="match status" value="1"/>
</dbReference>
<dbReference type="Gene3D" id="1.20.1560.10">
    <property type="entry name" value="ABC transporter type 1, transmembrane domain"/>
    <property type="match status" value="2"/>
</dbReference>
<evidence type="ECO:0000256" key="10">
    <source>
        <dbReference type="ARBA" id="ARBA00022989"/>
    </source>
</evidence>
<dbReference type="InterPro" id="IPR044726">
    <property type="entry name" value="ABCC_6TM_D2"/>
</dbReference>